<evidence type="ECO:0000313" key="9">
    <source>
        <dbReference type="Proteomes" id="UP000680038"/>
    </source>
</evidence>
<dbReference type="SUPFAM" id="SSF81296">
    <property type="entry name" value="E set domains"/>
    <property type="match status" value="1"/>
</dbReference>
<keyword evidence="4" id="KW-0326">Glycosidase</keyword>
<keyword evidence="5" id="KW-0624">Polysaccharide degradation</keyword>
<evidence type="ECO:0000259" key="6">
    <source>
        <dbReference type="Pfam" id="PF00759"/>
    </source>
</evidence>
<keyword evidence="3" id="KW-0119">Carbohydrate metabolism</keyword>
<evidence type="ECO:0000256" key="5">
    <source>
        <dbReference type="ARBA" id="ARBA00023326"/>
    </source>
</evidence>
<feature type="domain" description="Cellulase Ig-like" evidence="7">
    <location>
        <begin position="23"/>
        <end position="102"/>
    </location>
</feature>
<comment type="caution">
    <text evidence="8">The sequence shown here is derived from an EMBL/GenBank/DDBJ whole genome shotgun (WGS) entry which is preliminary data.</text>
</comment>
<dbReference type="AlphaFoldDB" id="A0A916JCT8"/>
<accession>A0A916JCT8</accession>
<protein>
    <recommendedName>
        <fullName evidence="10">Glycoside hydrolase</fullName>
    </recommendedName>
</protein>
<evidence type="ECO:0000256" key="3">
    <source>
        <dbReference type="ARBA" id="ARBA00023277"/>
    </source>
</evidence>
<evidence type="ECO:0000256" key="2">
    <source>
        <dbReference type="ARBA" id="ARBA00022801"/>
    </source>
</evidence>
<comment type="similarity">
    <text evidence="1">Belongs to the glycosyl hydrolase 9 (cellulase E) family.</text>
</comment>
<dbReference type="InterPro" id="IPR004197">
    <property type="entry name" value="Cellulase_Ig-like"/>
</dbReference>
<evidence type="ECO:0000259" key="7">
    <source>
        <dbReference type="Pfam" id="PF02927"/>
    </source>
</evidence>
<dbReference type="InterPro" id="IPR001701">
    <property type="entry name" value="Glyco_hydro_9"/>
</dbReference>
<keyword evidence="2" id="KW-0378">Hydrolase</keyword>
<dbReference type="GO" id="GO:0000272">
    <property type="term" value="P:polysaccharide catabolic process"/>
    <property type="evidence" value="ECO:0007669"/>
    <property type="project" value="UniProtKB-KW"/>
</dbReference>
<evidence type="ECO:0000313" key="8">
    <source>
        <dbReference type="EMBL" id="CAG4992740.1"/>
    </source>
</evidence>
<dbReference type="EMBL" id="CAJRAF010000001">
    <property type="protein sequence ID" value="CAG4992740.1"/>
    <property type="molecule type" value="Genomic_DNA"/>
</dbReference>
<dbReference type="InterPro" id="IPR008928">
    <property type="entry name" value="6-hairpin_glycosidase_sf"/>
</dbReference>
<dbReference type="SUPFAM" id="SSF48208">
    <property type="entry name" value="Six-hairpin glycosidases"/>
    <property type="match status" value="1"/>
</dbReference>
<sequence>MNIFRFTILLILLCSNRAFSQKIKVLINHVGYEQDNPKRAIVVSDQKVTITEFQLIDQESGKVVFKGKTRYSGPVGKWRNRLFWEMDFSSFQKAGSYIVQAKIPGKNIVSYPFRIGRNVLESATISDVVYYFKGQRSSGLLDIADRHLVLKRQIKDTIDAHGGWYDASGDYGKHLSHLSFSSYFNPQQIPLTVWSLFKTFELLIKRPGSDFRQYNRRLLDEAMHGADYLVRVQARNGSFYRSVSAPGAGKMAKDRVIQAEEQSYRIKENKDQSFNDTDNSDSWRSYQVSYRSGGGMSIAALAIAAARDTSGDFSSRQYLAAAENAFRFLEKENVKMTNDGKENIVDDYCALSAATELFKTTKKEEYTLAAKKRAQNLLARLVSAGKYTGHWRADDRDRPFFHPSDAGLPVISLLNYNTIATDPEKSWIKETIRKSLDFELNITAEVNNPFGYSRQYTQDTLGNRKAVFFFPHGSDASPWWQGENARLASVASAARLAIPLFEDDKVFQNKLRNFAVNQMNWILGLNPYDTSMLQGAGHNNPAYGFFGGFEYTNAPGGIANGVTGGFDNEDDIDFNLSYAQTGKDNDWRWAEQWLPHAAWYLLSVAATDHK</sequence>
<keyword evidence="9" id="KW-1185">Reference proteome</keyword>
<dbReference type="Gene3D" id="2.60.40.10">
    <property type="entry name" value="Immunoglobulins"/>
    <property type="match status" value="1"/>
</dbReference>
<dbReference type="GO" id="GO:0008810">
    <property type="term" value="F:cellulase activity"/>
    <property type="evidence" value="ECO:0007669"/>
    <property type="project" value="InterPro"/>
</dbReference>
<proteinExistence type="inferred from homology"/>
<reference evidence="8" key="1">
    <citation type="submission" date="2021-04" db="EMBL/GenBank/DDBJ databases">
        <authorList>
            <person name="Rodrigo-Torres L."/>
            <person name="Arahal R. D."/>
            <person name="Lucena T."/>
        </authorList>
    </citation>
    <scope>NUCLEOTIDE SEQUENCE</scope>
    <source>
        <strain evidence="8">CECT 9275</strain>
    </source>
</reference>
<dbReference type="InterPro" id="IPR014756">
    <property type="entry name" value="Ig_E-set"/>
</dbReference>
<evidence type="ECO:0000256" key="1">
    <source>
        <dbReference type="ARBA" id="ARBA00007072"/>
    </source>
</evidence>
<dbReference type="PANTHER" id="PTHR22298">
    <property type="entry name" value="ENDO-1,4-BETA-GLUCANASE"/>
    <property type="match status" value="1"/>
</dbReference>
<name>A0A916JCT8_9BACT</name>
<feature type="domain" description="Glycoside hydrolase family 9" evidence="6">
    <location>
        <begin position="125"/>
        <end position="542"/>
    </location>
</feature>
<dbReference type="Proteomes" id="UP000680038">
    <property type="component" value="Unassembled WGS sequence"/>
</dbReference>
<dbReference type="InterPro" id="IPR012341">
    <property type="entry name" value="6hp_glycosidase-like_sf"/>
</dbReference>
<dbReference type="InterPro" id="IPR013783">
    <property type="entry name" value="Ig-like_fold"/>
</dbReference>
<dbReference type="CDD" id="cd02850">
    <property type="entry name" value="E_set_Cellulase_N"/>
    <property type="match status" value="1"/>
</dbReference>
<dbReference type="Pfam" id="PF00759">
    <property type="entry name" value="Glyco_hydro_9"/>
    <property type="match status" value="1"/>
</dbReference>
<evidence type="ECO:0000256" key="4">
    <source>
        <dbReference type="ARBA" id="ARBA00023295"/>
    </source>
</evidence>
<evidence type="ECO:0008006" key="10">
    <source>
        <dbReference type="Google" id="ProtNLM"/>
    </source>
</evidence>
<dbReference type="Gene3D" id="1.50.10.10">
    <property type="match status" value="1"/>
</dbReference>
<organism evidence="8 9">
    <name type="scientific">Dyadobacter helix</name>
    <dbReference type="NCBI Taxonomy" id="2822344"/>
    <lineage>
        <taxon>Bacteria</taxon>
        <taxon>Pseudomonadati</taxon>
        <taxon>Bacteroidota</taxon>
        <taxon>Cytophagia</taxon>
        <taxon>Cytophagales</taxon>
        <taxon>Spirosomataceae</taxon>
        <taxon>Dyadobacter</taxon>
    </lineage>
</organism>
<gene>
    <name evidence="8" type="ORF">DYBT9275_01025</name>
</gene>
<dbReference type="Pfam" id="PF02927">
    <property type="entry name" value="CelD_N"/>
    <property type="match status" value="1"/>
</dbReference>